<dbReference type="Gene3D" id="1.20.1280.50">
    <property type="match status" value="1"/>
</dbReference>
<comment type="caution">
    <text evidence="3">The sequence shown here is derived from an EMBL/GenBank/DDBJ whole genome shotgun (WGS) entry which is preliminary data.</text>
</comment>
<dbReference type="Pfam" id="PF12937">
    <property type="entry name" value="F-box-like"/>
    <property type="match status" value="1"/>
</dbReference>
<reference evidence="3 4" key="1">
    <citation type="journal article" date="2019" name="Sci. Rep.">
        <title>A high-quality genome of Eragrostis curvula grass provides insights into Poaceae evolution and supports new strategies to enhance forage quality.</title>
        <authorList>
            <person name="Carballo J."/>
            <person name="Santos B.A.C.M."/>
            <person name="Zappacosta D."/>
            <person name="Garbus I."/>
            <person name="Selva J.P."/>
            <person name="Gallo C.A."/>
            <person name="Diaz A."/>
            <person name="Albertini E."/>
            <person name="Caccamo M."/>
            <person name="Echenique V."/>
        </authorList>
    </citation>
    <scope>NUCLEOTIDE SEQUENCE [LARGE SCALE GENOMIC DNA]</scope>
    <source>
        <strain evidence="4">cv. Victoria</strain>
        <tissue evidence="3">Leaf</tissue>
    </source>
</reference>
<accession>A0A5J9VWK2</accession>
<feature type="domain" description="F-box" evidence="2">
    <location>
        <begin position="24"/>
        <end position="69"/>
    </location>
</feature>
<name>A0A5J9VWK2_9POAL</name>
<dbReference type="PANTHER" id="PTHR31111">
    <property type="entry name" value="BNAA05G37150D PROTEIN-RELATED"/>
    <property type="match status" value="1"/>
</dbReference>
<evidence type="ECO:0000259" key="2">
    <source>
        <dbReference type="PROSITE" id="PS50181"/>
    </source>
</evidence>
<organism evidence="3 4">
    <name type="scientific">Eragrostis curvula</name>
    <name type="common">weeping love grass</name>
    <dbReference type="NCBI Taxonomy" id="38414"/>
    <lineage>
        <taxon>Eukaryota</taxon>
        <taxon>Viridiplantae</taxon>
        <taxon>Streptophyta</taxon>
        <taxon>Embryophyta</taxon>
        <taxon>Tracheophyta</taxon>
        <taxon>Spermatophyta</taxon>
        <taxon>Magnoliopsida</taxon>
        <taxon>Liliopsida</taxon>
        <taxon>Poales</taxon>
        <taxon>Poaceae</taxon>
        <taxon>PACMAD clade</taxon>
        <taxon>Chloridoideae</taxon>
        <taxon>Eragrostideae</taxon>
        <taxon>Eragrostidinae</taxon>
        <taxon>Eragrostis</taxon>
    </lineage>
</organism>
<dbReference type="OrthoDB" id="689042at2759"/>
<proteinExistence type="predicted"/>
<evidence type="ECO:0000313" key="3">
    <source>
        <dbReference type="EMBL" id="TVU39724.1"/>
    </source>
</evidence>
<feature type="non-terminal residue" evidence="3">
    <location>
        <position position="1"/>
    </location>
</feature>
<gene>
    <name evidence="3" type="ORF">EJB05_13162</name>
</gene>
<dbReference type="PANTHER" id="PTHR31111:SF136">
    <property type="entry name" value="F-BOX ASSOCIATED DOMAIN-CONTAINING PROTEIN"/>
    <property type="match status" value="1"/>
</dbReference>
<dbReference type="SMART" id="SM00256">
    <property type="entry name" value="FBOX"/>
    <property type="match status" value="1"/>
</dbReference>
<dbReference type="CDD" id="cd22157">
    <property type="entry name" value="F-box_AtFBW1-like"/>
    <property type="match status" value="1"/>
</dbReference>
<dbReference type="PROSITE" id="PS50181">
    <property type="entry name" value="FBOX"/>
    <property type="match status" value="1"/>
</dbReference>
<dbReference type="Gramene" id="TVU39724">
    <property type="protein sequence ID" value="TVU39724"/>
    <property type="gene ID" value="EJB05_13162"/>
</dbReference>
<evidence type="ECO:0000256" key="1">
    <source>
        <dbReference type="SAM" id="MobiDB-lite"/>
    </source>
</evidence>
<sequence length="290" mass="32771">MSSLKPRARPAKRRRRAPAAASTNKPGDLLPDDVLFDVLVRLTARDLCRLRAVCRRWRSLTVDRLFTHVHVVDLSGNVVKRIRINADDGHHHQLQLLPTRLDLACVATETNNGCRVLDLATGVAYALPESPAPEHEDHENLRRPDTSYAFGTVPSTGEYKILRIFNRPEYYDVHKEQLFEVLTVHNGGCASSCCTRWRARQPRDVFVEAASAVAVAGAVYFKIDSAYHSMMIAGVNPGINQDTIFSFDLETEQWRRELHGPMGDNFVIENLDDFDDMVYSVERCQNCHGK</sequence>
<feature type="region of interest" description="Disordered" evidence="1">
    <location>
        <begin position="1"/>
        <end position="25"/>
    </location>
</feature>
<protein>
    <recommendedName>
        <fullName evidence="2">F-box domain-containing protein</fullName>
    </recommendedName>
</protein>
<dbReference type="Proteomes" id="UP000324897">
    <property type="component" value="Chromosome 4"/>
</dbReference>
<feature type="compositionally biased region" description="Basic residues" evidence="1">
    <location>
        <begin position="1"/>
        <end position="17"/>
    </location>
</feature>
<keyword evidence="4" id="KW-1185">Reference proteome</keyword>
<dbReference type="AlphaFoldDB" id="A0A5J9VWK2"/>
<dbReference type="EMBL" id="RWGY01000007">
    <property type="protein sequence ID" value="TVU39724.1"/>
    <property type="molecule type" value="Genomic_DNA"/>
</dbReference>
<dbReference type="SUPFAM" id="SSF81383">
    <property type="entry name" value="F-box domain"/>
    <property type="match status" value="1"/>
</dbReference>
<dbReference type="InterPro" id="IPR036047">
    <property type="entry name" value="F-box-like_dom_sf"/>
</dbReference>
<evidence type="ECO:0000313" key="4">
    <source>
        <dbReference type="Proteomes" id="UP000324897"/>
    </source>
</evidence>
<dbReference type="InterPro" id="IPR001810">
    <property type="entry name" value="F-box_dom"/>
</dbReference>